<dbReference type="PROSITE" id="PS50987">
    <property type="entry name" value="HTH_ARSR_2"/>
    <property type="match status" value="1"/>
</dbReference>
<comment type="caution">
    <text evidence="5">The sequence shown here is derived from an EMBL/GenBank/DDBJ whole genome shotgun (WGS) entry which is preliminary data.</text>
</comment>
<reference evidence="5" key="2">
    <citation type="submission" date="2020-09" db="EMBL/GenBank/DDBJ databases">
        <authorList>
            <person name="Sun Q."/>
            <person name="Kim S."/>
        </authorList>
    </citation>
    <scope>NUCLEOTIDE SEQUENCE</scope>
    <source>
        <strain evidence="5">KCTC 42651</strain>
    </source>
</reference>
<evidence type="ECO:0000256" key="2">
    <source>
        <dbReference type="ARBA" id="ARBA00023125"/>
    </source>
</evidence>
<dbReference type="InterPro" id="IPR011991">
    <property type="entry name" value="ArsR-like_HTH"/>
</dbReference>
<evidence type="ECO:0000256" key="3">
    <source>
        <dbReference type="ARBA" id="ARBA00023163"/>
    </source>
</evidence>
<keyword evidence="6" id="KW-1185">Reference proteome</keyword>
<keyword evidence="1" id="KW-0805">Transcription regulation</keyword>
<name>A0A918XXH4_9PROT</name>
<keyword evidence="2" id="KW-0238">DNA-binding</keyword>
<dbReference type="EMBL" id="BMZS01000016">
    <property type="protein sequence ID" value="GHD63289.1"/>
    <property type="molecule type" value="Genomic_DNA"/>
</dbReference>
<dbReference type="CDD" id="cd00090">
    <property type="entry name" value="HTH_ARSR"/>
    <property type="match status" value="1"/>
</dbReference>
<dbReference type="GO" id="GO:0003700">
    <property type="term" value="F:DNA-binding transcription factor activity"/>
    <property type="evidence" value="ECO:0007669"/>
    <property type="project" value="InterPro"/>
</dbReference>
<proteinExistence type="predicted"/>
<evidence type="ECO:0000256" key="1">
    <source>
        <dbReference type="ARBA" id="ARBA00023015"/>
    </source>
</evidence>
<dbReference type="AlphaFoldDB" id="A0A918XXH4"/>
<gene>
    <name evidence="5" type="ORF">GCM10017083_53320</name>
</gene>
<dbReference type="NCBIfam" id="NF033788">
    <property type="entry name" value="HTH_metalloreg"/>
    <property type="match status" value="1"/>
</dbReference>
<dbReference type="RefSeq" id="WP_189995512.1">
    <property type="nucleotide sequence ID" value="NZ_BMZS01000016.1"/>
</dbReference>
<dbReference type="Gene3D" id="1.10.10.10">
    <property type="entry name" value="Winged helix-like DNA-binding domain superfamily/Winged helix DNA-binding domain"/>
    <property type="match status" value="1"/>
</dbReference>
<accession>A0A918XXH4</accession>
<dbReference type="SUPFAM" id="SSF46785">
    <property type="entry name" value="Winged helix' DNA-binding domain"/>
    <property type="match status" value="1"/>
</dbReference>
<dbReference type="Proteomes" id="UP000630353">
    <property type="component" value="Unassembled WGS sequence"/>
</dbReference>
<dbReference type="InterPro" id="IPR051011">
    <property type="entry name" value="Metal_resp_trans_reg"/>
</dbReference>
<dbReference type="InterPro" id="IPR036388">
    <property type="entry name" value="WH-like_DNA-bd_sf"/>
</dbReference>
<dbReference type="InterPro" id="IPR001845">
    <property type="entry name" value="HTH_ArsR_DNA-bd_dom"/>
</dbReference>
<organism evidence="5 6">
    <name type="scientific">Thalassobaculum fulvum</name>
    <dbReference type="NCBI Taxonomy" id="1633335"/>
    <lineage>
        <taxon>Bacteria</taxon>
        <taxon>Pseudomonadati</taxon>
        <taxon>Pseudomonadota</taxon>
        <taxon>Alphaproteobacteria</taxon>
        <taxon>Rhodospirillales</taxon>
        <taxon>Thalassobaculaceae</taxon>
        <taxon>Thalassobaculum</taxon>
    </lineage>
</organism>
<dbReference type="Pfam" id="PF12840">
    <property type="entry name" value="HTH_20"/>
    <property type="match status" value="1"/>
</dbReference>
<dbReference type="PANTHER" id="PTHR43132:SF2">
    <property type="entry name" value="ARSENICAL RESISTANCE OPERON REPRESSOR ARSR-RELATED"/>
    <property type="match status" value="1"/>
</dbReference>
<dbReference type="SMART" id="SM00418">
    <property type="entry name" value="HTH_ARSR"/>
    <property type="match status" value="1"/>
</dbReference>
<evidence type="ECO:0000313" key="6">
    <source>
        <dbReference type="Proteomes" id="UP000630353"/>
    </source>
</evidence>
<dbReference type="PRINTS" id="PR00778">
    <property type="entry name" value="HTHARSR"/>
</dbReference>
<evidence type="ECO:0000259" key="4">
    <source>
        <dbReference type="PROSITE" id="PS50987"/>
    </source>
</evidence>
<feature type="domain" description="HTH arsR-type" evidence="4">
    <location>
        <begin position="1"/>
        <end position="95"/>
    </location>
</feature>
<dbReference type="InterPro" id="IPR036390">
    <property type="entry name" value="WH_DNA-bd_sf"/>
</dbReference>
<protein>
    <submittedName>
        <fullName evidence="5">Transcriptional regulator</fullName>
    </submittedName>
</protein>
<keyword evidence="3" id="KW-0804">Transcription</keyword>
<dbReference type="GO" id="GO:0003677">
    <property type="term" value="F:DNA binding"/>
    <property type="evidence" value="ECO:0007669"/>
    <property type="project" value="UniProtKB-KW"/>
</dbReference>
<dbReference type="PANTHER" id="PTHR43132">
    <property type="entry name" value="ARSENICAL RESISTANCE OPERON REPRESSOR ARSR-RELATED"/>
    <property type="match status" value="1"/>
</dbReference>
<reference evidence="5" key="1">
    <citation type="journal article" date="2014" name="Int. J. Syst. Evol. Microbiol.">
        <title>Complete genome sequence of Corynebacterium casei LMG S-19264T (=DSM 44701T), isolated from a smear-ripened cheese.</title>
        <authorList>
            <consortium name="US DOE Joint Genome Institute (JGI-PGF)"/>
            <person name="Walter F."/>
            <person name="Albersmeier A."/>
            <person name="Kalinowski J."/>
            <person name="Ruckert C."/>
        </authorList>
    </citation>
    <scope>NUCLEOTIDE SEQUENCE</scope>
    <source>
        <strain evidence="5">KCTC 42651</strain>
    </source>
</reference>
<evidence type="ECO:0000313" key="5">
    <source>
        <dbReference type="EMBL" id="GHD63289.1"/>
    </source>
</evidence>
<sequence>MDSLDAVAAFAALSQPTRLEVFRLLVQAGAEGLAAGVIAERLGVVSSTLSHHLGLLERAGLVLTRRDGRFVYYSANPGNAGRLMEFVAGLCSPATECSAPPAACVVRLR</sequence>